<dbReference type="Pfam" id="PF01390">
    <property type="entry name" value="SEA"/>
    <property type="match status" value="1"/>
</dbReference>
<feature type="compositionally biased region" description="Low complexity" evidence="1">
    <location>
        <begin position="26"/>
        <end position="37"/>
    </location>
</feature>
<dbReference type="SUPFAM" id="SSF82671">
    <property type="entry name" value="SEA domain"/>
    <property type="match status" value="1"/>
</dbReference>
<gene>
    <name evidence="3" type="ORF">ANANG_G00096970</name>
</gene>
<protein>
    <recommendedName>
        <fullName evidence="2">SEA domain-containing protein</fullName>
    </recommendedName>
</protein>
<evidence type="ECO:0000313" key="4">
    <source>
        <dbReference type="Proteomes" id="UP001044222"/>
    </source>
</evidence>
<name>A0A9D3RYC0_ANGAN</name>
<dbReference type="Gene3D" id="3.30.70.960">
    <property type="entry name" value="SEA domain"/>
    <property type="match status" value="1"/>
</dbReference>
<sequence>TGTAQTTSTRAPTARPTSPPVPPATVPSTSASTNPPSGDEGVLTLNFRLFRTFTEPLANQSSNEFKQLSQNVTTELNRVYGNAFGRRYRRSNVARFSRGSSFPRADTVQVETNLIFQNKTVVPNADQAATVLRQSINNSTANLDAVPGSINAENPNTPTTTTISATTSGAMATNKPQEVITFLFPLILVIYSLSTDMKLPHF</sequence>
<dbReference type="EMBL" id="JAFIRN010000005">
    <property type="protein sequence ID" value="KAG5848294.1"/>
    <property type="molecule type" value="Genomic_DNA"/>
</dbReference>
<evidence type="ECO:0000259" key="2">
    <source>
        <dbReference type="PROSITE" id="PS50024"/>
    </source>
</evidence>
<organism evidence="3 4">
    <name type="scientific">Anguilla anguilla</name>
    <name type="common">European freshwater eel</name>
    <name type="synonym">Muraena anguilla</name>
    <dbReference type="NCBI Taxonomy" id="7936"/>
    <lineage>
        <taxon>Eukaryota</taxon>
        <taxon>Metazoa</taxon>
        <taxon>Chordata</taxon>
        <taxon>Craniata</taxon>
        <taxon>Vertebrata</taxon>
        <taxon>Euteleostomi</taxon>
        <taxon>Actinopterygii</taxon>
        <taxon>Neopterygii</taxon>
        <taxon>Teleostei</taxon>
        <taxon>Anguilliformes</taxon>
        <taxon>Anguillidae</taxon>
        <taxon>Anguilla</taxon>
    </lineage>
</organism>
<dbReference type="Proteomes" id="UP001044222">
    <property type="component" value="Unassembled WGS sequence"/>
</dbReference>
<proteinExistence type="predicted"/>
<feature type="non-terminal residue" evidence="3">
    <location>
        <position position="202"/>
    </location>
</feature>
<evidence type="ECO:0000256" key="1">
    <source>
        <dbReference type="SAM" id="MobiDB-lite"/>
    </source>
</evidence>
<dbReference type="InterPro" id="IPR036364">
    <property type="entry name" value="SEA_dom_sf"/>
</dbReference>
<reference evidence="3" key="1">
    <citation type="submission" date="2021-01" db="EMBL/GenBank/DDBJ databases">
        <title>A chromosome-scale assembly of European eel, Anguilla anguilla.</title>
        <authorList>
            <person name="Henkel C."/>
            <person name="Jong-Raadsen S.A."/>
            <person name="Dufour S."/>
            <person name="Weltzien F.-A."/>
            <person name="Palstra A.P."/>
            <person name="Pelster B."/>
            <person name="Spaink H.P."/>
            <person name="Van Den Thillart G.E."/>
            <person name="Jansen H."/>
            <person name="Zahm M."/>
            <person name="Klopp C."/>
            <person name="Cedric C."/>
            <person name="Louis A."/>
            <person name="Berthelot C."/>
            <person name="Parey E."/>
            <person name="Roest Crollius H."/>
            <person name="Montfort J."/>
            <person name="Robinson-Rechavi M."/>
            <person name="Bucao C."/>
            <person name="Bouchez O."/>
            <person name="Gislard M."/>
            <person name="Lluch J."/>
            <person name="Milhes M."/>
            <person name="Lampietro C."/>
            <person name="Lopez Roques C."/>
            <person name="Donnadieu C."/>
            <person name="Braasch I."/>
            <person name="Desvignes T."/>
            <person name="Postlethwait J."/>
            <person name="Bobe J."/>
            <person name="Guiguen Y."/>
            <person name="Dirks R."/>
        </authorList>
    </citation>
    <scope>NUCLEOTIDE SEQUENCE</scope>
    <source>
        <strain evidence="3">Tag_6206</strain>
        <tissue evidence="3">Liver</tissue>
    </source>
</reference>
<feature type="region of interest" description="Disordered" evidence="1">
    <location>
        <begin position="1"/>
        <end position="40"/>
    </location>
</feature>
<dbReference type="PROSITE" id="PS50024">
    <property type="entry name" value="SEA"/>
    <property type="match status" value="1"/>
</dbReference>
<keyword evidence="4" id="KW-1185">Reference proteome</keyword>
<dbReference type="AlphaFoldDB" id="A0A9D3RYC0"/>
<evidence type="ECO:0000313" key="3">
    <source>
        <dbReference type="EMBL" id="KAG5848294.1"/>
    </source>
</evidence>
<feature type="compositionally biased region" description="Low complexity" evidence="1">
    <location>
        <begin position="1"/>
        <end position="16"/>
    </location>
</feature>
<accession>A0A9D3RYC0</accession>
<comment type="caution">
    <text evidence="3">The sequence shown here is derived from an EMBL/GenBank/DDBJ whole genome shotgun (WGS) entry which is preliminary data.</text>
</comment>
<feature type="domain" description="SEA" evidence="2">
    <location>
        <begin position="39"/>
        <end position="157"/>
    </location>
</feature>
<dbReference type="InterPro" id="IPR000082">
    <property type="entry name" value="SEA_dom"/>
</dbReference>